<name>A0A1S5R3Q2_9CAUD</name>
<dbReference type="Gene3D" id="3.40.50.300">
    <property type="entry name" value="P-loop containing nucleotide triphosphate hydrolases"/>
    <property type="match status" value="1"/>
</dbReference>
<dbReference type="GO" id="GO:0005524">
    <property type="term" value="F:ATP binding"/>
    <property type="evidence" value="ECO:0007669"/>
    <property type="project" value="UniProtKB-KW"/>
</dbReference>
<evidence type="ECO:0000313" key="7">
    <source>
        <dbReference type="Proteomes" id="UP000225821"/>
    </source>
</evidence>
<sequence>MSDYPFDIVAFINENVDLVKKYLSKNTYPVFVPDVMVDKEQYYQGNMNILRAGSGFEYSDLQKLEYIKCMKDVVYFARKYVKIISVDDGIIPFNLYQFQEELLALYQAHRFVISMQCRQSGKTQTTATYILHYATFTPAKTVAILANKAAQSREILSRVQMSYENLPAFLKQGVVSYNKGSTKFGNLSEIFCGASTSSSIRGRSISLLYIDEAAFIPRDMEFYESTYPVIASGKESRVIITSTPNGARGLFYKLWEESKSGINSYHRMEVPWYLVPGRDEKWKQEQINNTSAEQFAQEHGLSFRGSQNSLISSDTLARLVNRRPVDVYGDLKVYEEPVPGREYFITVDTSRGVGSDYSAFVVFDITEVPYKVVAVYRNNRVSPMIYPQVVKTVAEKFNSAYVLVEINDIGEQVANILYYDFEYENLLMCFSEKNVQTIGFRGDGRIGVRTTVQVKSVGCSNVKTLIETDKLVLNDETIIGEFGTFVPRGKSYEADSGSNDDLAMCCVLFAWATVQQYFIDLTDKDVRKNVRASLEEDIMESLIPFGIIDDGIEEFTGIPESPRRYGVF</sequence>
<dbReference type="OrthoDB" id="2011at10239"/>
<evidence type="ECO:0000259" key="5">
    <source>
        <dbReference type="Pfam" id="PF17289"/>
    </source>
</evidence>
<proteinExistence type="predicted"/>
<keyword evidence="7" id="KW-1185">Reference proteome</keyword>
<dbReference type="Proteomes" id="UP000225821">
    <property type="component" value="Segment"/>
</dbReference>
<reference evidence="6 7" key="1">
    <citation type="submission" date="2016-03" db="EMBL/GenBank/DDBJ databases">
        <title>Characterisation of pf16 and phiPMW: Two novel phages infecting Pseudomonas putida PpG1.</title>
        <authorList>
            <person name="Magill D.J."/>
            <person name="Krylov V.N."/>
            <person name="Shaburova O.V."/>
            <person name="Allen C.C.R."/>
            <person name="McGrath J.W."/>
            <person name="Quinn J.P."/>
            <person name="Kulakov L.A."/>
        </authorList>
    </citation>
    <scope>NUCLEOTIDE SEQUENCE [LARGE SCALE GENOMIC DNA]</scope>
</reference>
<evidence type="ECO:0000256" key="4">
    <source>
        <dbReference type="ARBA" id="ARBA00023219"/>
    </source>
</evidence>
<dbReference type="EMBL" id="KU873925">
    <property type="protein sequence ID" value="AND75037.1"/>
    <property type="molecule type" value="Genomic_DNA"/>
</dbReference>
<dbReference type="Pfam" id="PF17289">
    <property type="entry name" value="Terminase_6C"/>
    <property type="match status" value="1"/>
</dbReference>
<dbReference type="InterPro" id="IPR027417">
    <property type="entry name" value="P-loop_NTPase"/>
</dbReference>
<dbReference type="Pfam" id="PF03237">
    <property type="entry name" value="Terminase_6N"/>
    <property type="match status" value="1"/>
</dbReference>
<evidence type="ECO:0000313" key="6">
    <source>
        <dbReference type="EMBL" id="AND75037.1"/>
    </source>
</evidence>
<gene>
    <name evidence="6" type="ORF">pf16_114</name>
</gene>
<protein>
    <recommendedName>
        <fullName evidence="5">Terminase large subunit gp17-like C-terminal domain-containing protein</fullName>
    </recommendedName>
</protein>
<evidence type="ECO:0000256" key="3">
    <source>
        <dbReference type="ARBA" id="ARBA00022840"/>
    </source>
</evidence>
<keyword evidence="3" id="KW-0067">ATP-binding</keyword>
<evidence type="ECO:0000256" key="1">
    <source>
        <dbReference type="ARBA" id="ARBA00022612"/>
    </source>
</evidence>
<dbReference type="Gene3D" id="3.30.420.240">
    <property type="match status" value="1"/>
</dbReference>
<accession>A0A1S5R3Q2</accession>
<feature type="domain" description="Terminase large subunit gp17-like C-terminal" evidence="5">
    <location>
        <begin position="345"/>
        <end position="506"/>
    </location>
</feature>
<keyword evidence="4" id="KW-0231">Viral genome packaging</keyword>
<dbReference type="InterPro" id="IPR035421">
    <property type="entry name" value="Terminase_6C"/>
</dbReference>
<keyword evidence="2" id="KW-0547">Nucleotide-binding</keyword>
<evidence type="ECO:0000256" key="2">
    <source>
        <dbReference type="ARBA" id="ARBA00022741"/>
    </source>
</evidence>
<keyword evidence="1" id="KW-1188">Viral release from host cell</keyword>
<organism evidence="6 7">
    <name type="scientific">Pseudomonas phage pf16</name>
    <dbReference type="NCBI Taxonomy" id="1815630"/>
    <lineage>
        <taxon>Viruses</taxon>
        <taxon>Duplodnaviria</taxon>
        <taxon>Heunggongvirae</taxon>
        <taxon>Uroviricota</taxon>
        <taxon>Caudoviricetes</taxon>
        <taxon>Chakrabartyvirus</taxon>
        <taxon>Chakrabartyvirus pf16</taxon>
    </lineage>
</organism>